<feature type="coiled-coil region" evidence="1">
    <location>
        <begin position="11"/>
        <end position="63"/>
    </location>
</feature>
<name>A0AAN4Z2L8_9BILA</name>
<reference evidence="3" key="1">
    <citation type="submission" date="2022-10" db="EMBL/GenBank/DDBJ databases">
        <title>Genome assembly of Pristionchus species.</title>
        <authorList>
            <person name="Yoshida K."/>
            <person name="Sommer R.J."/>
        </authorList>
    </citation>
    <scope>NUCLEOTIDE SEQUENCE [LARGE SCALE GENOMIC DNA]</scope>
    <source>
        <strain evidence="3">RS5460</strain>
    </source>
</reference>
<sequence length="88" mass="10290">VMAEKCESSNVSTLKKRLENKETELENATNSFRTVLSLKKQKIMEMEEENRRLKVEKHSDINNALTEQVKDMHSKFVPMERTLIANTH</sequence>
<gene>
    <name evidence="2" type="ORF">PMAYCL1PPCAC_00295</name>
</gene>
<protein>
    <submittedName>
        <fullName evidence="2">Uncharacterized protein</fullName>
    </submittedName>
</protein>
<dbReference type="AlphaFoldDB" id="A0AAN4Z2L8"/>
<evidence type="ECO:0000313" key="3">
    <source>
        <dbReference type="Proteomes" id="UP001328107"/>
    </source>
</evidence>
<accession>A0AAN4Z2L8</accession>
<keyword evidence="3" id="KW-1185">Reference proteome</keyword>
<comment type="caution">
    <text evidence="2">The sequence shown here is derived from an EMBL/GenBank/DDBJ whole genome shotgun (WGS) entry which is preliminary data.</text>
</comment>
<proteinExistence type="predicted"/>
<dbReference type="Proteomes" id="UP001328107">
    <property type="component" value="Unassembled WGS sequence"/>
</dbReference>
<feature type="non-terminal residue" evidence="2">
    <location>
        <position position="88"/>
    </location>
</feature>
<feature type="non-terminal residue" evidence="2">
    <location>
        <position position="1"/>
    </location>
</feature>
<organism evidence="2 3">
    <name type="scientific">Pristionchus mayeri</name>
    <dbReference type="NCBI Taxonomy" id="1317129"/>
    <lineage>
        <taxon>Eukaryota</taxon>
        <taxon>Metazoa</taxon>
        <taxon>Ecdysozoa</taxon>
        <taxon>Nematoda</taxon>
        <taxon>Chromadorea</taxon>
        <taxon>Rhabditida</taxon>
        <taxon>Rhabditina</taxon>
        <taxon>Diplogasteromorpha</taxon>
        <taxon>Diplogasteroidea</taxon>
        <taxon>Neodiplogasteridae</taxon>
        <taxon>Pristionchus</taxon>
    </lineage>
</organism>
<evidence type="ECO:0000256" key="1">
    <source>
        <dbReference type="SAM" id="Coils"/>
    </source>
</evidence>
<keyword evidence="1" id="KW-0175">Coiled coil</keyword>
<evidence type="ECO:0000313" key="2">
    <source>
        <dbReference type="EMBL" id="GMR30100.1"/>
    </source>
</evidence>
<dbReference type="EMBL" id="BTRK01000001">
    <property type="protein sequence ID" value="GMR30100.1"/>
    <property type="molecule type" value="Genomic_DNA"/>
</dbReference>